<feature type="region of interest" description="Disordered" evidence="1">
    <location>
        <begin position="513"/>
        <end position="533"/>
    </location>
</feature>
<dbReference type="OrthoDB" id="1111734at2759"/>
<evidence type="ECO:0000313" key="3">
    <source>
        <dbReference type="EMBL" id="KAG0263430.1"/>
    </source>
</evidence>
<feature type="region of interest" description="Disordered" evidence="1">
    <location>
        <begin position="302"/>
        <end position="489"/>
    </location>
</feature>
<dbReference type="InterPro" id="IPR009730">
    <property type="entry name" value="MFAP1_C"/>
</dbReference>
<feature type="compositionally biased region" description="Basic and acidic residues" evidence="1">
    <location>
        <begin position="429"/>
        <end position="466"/>
    </location>
</feature>
<protein>
    <recommendedName>
        <fullName evidence="2">Micro-fibrillar-associated protein 1 C-terminal domain-containing protein</fullName>
    </recommendedName>
</protein>
<evidence type="ECO:0000256" key="1">
    <source>
        <dbReference type="SAM" id="MobiDB-lite"/>
    </source>
</evidence>
<dbReference type="InterPro" id="IPR032675">
    <property type="entry name" value="LRR_dom_sf"/>
</dbReference>
<organism evidence="3 4">
    <name type="scientific">Actinomortierella ambigua</name>
    <dbReference type="NCBI Taxonomy" id="1343610"/>
    <lineage>
        <taxon>Eukaryota</taxon>
        <taxon>Fungi</taxon>
        <taxon>Fungi incertae sedis</taxon>
        <taxon>Mucoromycota</taxon>
        <taxon>Mortierellomycotina</taxon>
        <taxon>Mortierellomycetes</taxon>
        <taxon>Mortierellales</taxon>
        <taxon>Mortierellaceae</taxon>
        <taxon>Actinomortierella</taxon>
    </lineage>
</organism>
<feature type="domain" description="Micro-fibrillar-associated protein 1 C-terminal" evidence="2">
    <location>
        <begin position="406"/>
        <end position="619"/>
    </location>
</feature>
<feature type="compositionally biased region" description="Acidic residues" evidence="1">
    <location>
        <begin position="366"/>
        <end position="376"/>
    </location>
</feature>
<dbReference type="Gene3D" id="3.80.10.10">
    <property type="entry name" value="Ribonuclease Inhibitor"/>
    <property type="match status" value="1"/>
</dbReference>
<dbReference type="Proteomes" id="UP000807716">
    <property type="component" value="Unassembled WGS sequence"/>
</dbReference>
<feature type="compositionally biased region" description="Basic and acidic residues" evidence="1">
    <location>
        <begin position="677"/>
        <end position="742"/>
    </location>
</feature>
<dbReference type="PANTHER" id="PTHR15327">
    <property type="entry name" value="MICROFIBRIL-ASSOCIATED PROTEIN"/>
    <property type="match status" value="1"/>
</dbReference>
<feature type="compositionally biased region" description="Acidic residues" evidence="1">
    <location>
        <begin position="388"/>
        <end position="409"/>
    </location>
</feature>
<feature type="compositionally biased region" description="Acidic residues" evidence="1">
    <location>
        <begin position="473"/>
        <end position="489"/>
    </location>
</feature>
<comment type="caution">
    <text evidence="3">The sequence shown here is derived from an EMBL/GenBank/DDBJ whole genome shotgun (WGS) entry which is preliminary data.</text>
</comment>
<dbReference type="InterPro" id="IPR033194">
    <property type="entry name" value="MFAP1"/>
</dbReference>
<name>A0A9P6QB70_9FUNG</name>
<feature type="region of interest" description="Disordered" evidence="1">
    <location>
        <begin position="603"/>
        <end position="742"/>
    </location>
</feature>
<evidence type="ECO:0000313" key="4">
    <source>
        <dbReference type="Proteomes" id="UP000807716"/>
    </source>
</evidence>
<dbReference type="Pfam" id="PF06991">
    <property type="entry name" value="MFAP1"/>
    <property type="match status" value="1"/>
</dbReference>
<feature type="non-terminal residue" evidence="3">
    <location>
        <position position="1"/>
    </location>
</feature>
<dbReference type="EMBL" id="JAAAJB010000161">
    <property type="protein sequence ID" value="KAG0263430.1"/>
    <property type="molecule type" value="Genomic_DNA"/>
</dbReference>
<accession>A0A9P6QB70</accession>
<dbReference type="SUPFAM" id="SSF52047">
    <property type="entry name" value="RNI-like"/>
    <property type="match status" value="1"/>
</dbReference>
<feature type="compositionally biased region" description="Acidic residues" evidence="1">
    <location>
        <begin position="322"/>
        <end position="331"/>
    </location>
</feature>
<keyword evidence="4" id="KW-1185">Reference proteome</keyword>
<feature type="compositionally biased region" description="Basic and acidic residues" evidence="1">
    <location>
        <begin position="643"/>
        <end position="658"/>
    </location>
</feature>
<dbReference type="AlphaFoldDB" id="A0A9P6QB70"/>
<evidence type="ECO:0000259" key="2">
    <source>
        <dbReference type="Pfam" id="PF06991"/>
    </source>
</evidence>
<gene>
    <name evidence="3" type="ORF">DFQ27_001759</name>
</gene>
<feature type="region of interest" description="Disordered" evidence="1">
    <location>
        <begin position="216"/>
        <end position="262"/>
    </location>
</feature>
<proteinExistence type="predicted"/>
<reference evidence="3" key="1">
    <citation type="journal article" date="2020" name="Fungal Divers.">
        <title>Resolving the Mortierellaceae phylogeny through synthesis of multi-gene phylogenetics and phylogenomics.</title>
        <authorList>
            <person name="Vandepol N."/>
            <person name="Liber J."/>
            <person name="Desiro A."/>
            <person name="Na H."/>
            <person name="Kennedy M."/>
            <person name="Barry K."/>
            <person name="Grigoriev I.V."/>
            <person name="Miller A.N."/>
            <person name="O'Donnell K."/>
            <person name="Stajich J.E."/>
            <person name="Bonito G."/>
        </authorList>
    </citation>
    <scope>NUCLEOTIDE SEQUENCE</scope>
    <source>
        <strain evidence="3">BC1065</strain>
    </source>
</reference>
<sequence length="742" mass="86121">SLETMGNLESLNLHTNIMGGQYVMPMPSPALSQLDALWTWDWHIPNLSELSLEGIHAARFWFGALSYLPSLQSLYLEIGGHRRRLNVSQRAGDSHHNQAAQVVASSLAELDIDGRFICSDEDLTDLLQHYCPQLRSLRICEVGGFKTSTLVAAAVNCSTLARLVSSRVLRRKDRRAFNLKQANPGPYNREMFRTTMLELKNNASLQPVKVQRYRAGQVPEGYVDPALESSDEEDEEQQQLRGNARGRGTGGIQLSIGEGDQPRQAYQVLNMDKMTQERRQEQSKQSLPVDTTGDRRLARLQALQQQQQQGDHRSRRRRASSDEEEESEDESDGGRSDEEEAALRRRQAARARRHEEEQEELWGHGEEEEEESDDEEEKRKGRSRRGDEDESEDSSEYTSGSEEESSEDEMAARRKLVKPVFVPKSQRTTIDESSRPEVAEELAEREREAEKEERRKESHQMLKDYIARSAAEEVPDVEDDMNVVDDTDGLDEEAEIEAWRLRELKRIKRDREELEAREAEKTELERRRNLTEEERVKEDMAYLAKKREEEGPKVKGSIEKYHHKGAFFMDTDEAILKRSTNEARPDAIRDMKSLPKVLQVKNFGRAGQTKYTTLKDQDTSQKSGWSDPRARHLQQKFSFAGMRTEDALIVKKTTDRNRSGPRKPGYGSRYDQGSSYVDRDADRGDRHYSSDRRDDRREDRRDDRGRGHDRDREYGRDRDRERDRGRDRDRDYDRDDYKRRRH</sequence>
<feature type="compositionally biased region" description="Basic and acidic residues" evidence="1">
    <location>
        <begin position="353"/>
        <end position="365"/>
    </location>
</feature>